<evidence type="ECO:0000256" key="8">
    <source>
        <dbReference type="HAMAP-Rule" id="MF_00140"/>
    </source>
</evidence>
<dbReference type="OrthoDB" id="9801042at2"/>
<feature type="binding site" evidence="8">
    <location>
        <begin position="17"/>
        <end position="18"/>
    </location>
    <ligand>
        <name>ATP</name>
        <dbReference type="ChEBI" id="CHEBI:30616"/>
    </ligand>
</feature>
<dbReference type="InterPro" id="IPR014729">
    <property type="entry name" value="Rossmann-like_a/b/a_fold"/>
</dbReference>
<dbReference type="Gene3D" id="1.10.240.10">
    <property type="entry name" value="Tyrosyl-Transfer RNA Synthetase"/>
    <property type="match status" value="1"/>
</dbReference>
<keyword evidence="8" id="KW-0963">Cytoplasm</keyword>
<dbReference type="EMBL" id="PHNF01000001">
    <property type="protein sequence ID" value="PPE06482.1"/>
    <property type="molecule type" value="Genomic_DNA"/>
</dbReference>
<dbReference type="GO" id="GO:0005829">
    <property type="term" value="C:cytosol"/>
    <property type="evidence" value="ECO:0007669"/>
    <property type="project" value="TreeGrafter"/>
</dbReference>
<sequence>MKRMVTGVTSSGSPTLGNYLGVIRDLANYQNEYDLFIFVANLHAITVPQDSKKLKEKTKEAFAIYLACGIDPEKSTIFVQSDVIEHTQLGWLLTTQATMGELSRMTQFKDKSLRSQDNISIPAGLFTYPCLMAADILLYDPSYVPVGVDQKQHLELTRDIAERMNNKYGETHIVPEVMLTKRNVKIMDLQDPTKKMSKSSGNPKAIIFILDSEKDIRNKIKAAVTDSENLIKYDTVNKPGVSNLIDIYSILTNKTIKECEQHWKNKTYKDLKDDVSEVLVNTLNPIRQKYEELQSNNQLLEELMKQGAFKAQKVAYKKLQKVQNKMGINIFKK</sequence>
<keyword evidence="11" id="KW-1185">Reference proteome</keyword>
<comment type="function">
    <text evidence="8">Catalyzes the attachment of tryptophan to tRNA(Trp).</text>
</comment>
<evidence type="ECO:0000256" key="6">
    <source>
        <dbReference type="ARBA" id="ARBA00023146"/>
    </source>
</evidence>
<evidence type="ECO:0000256" key="9">
    <source>
        <dbReference type="RuleBase" id="RU363036"/>
    </source>
</evidence>
<evidence type="ECO:0000313" key="11">
    <source>
        <dbReference type="Proteomes" id="UP000239785"/>
    </source>
</evidence>
<keyword evidence="3 8" id="KW-0547">Nucleotide-binding</keyword>
<dbReference type="InterPro" id="IPR024109">
    <property type="entry name" value="Trp-tRNA-ligase_bac-type"/>
</dbReference>
<dbReference type="Proteomes" id="UP000239785">
    <property type="component" value="Unassembled WGS sequence"/>
</dbReference>
<dbReference type="PRINTS" id="PR01039">
    <property type="entry name" value="TRNASYNTHTRP"/>
</dbReference>
<gene>
    <name evidence="8 10" type="primary">trpS</name>
    <name evidence="10" type="ORF">MCORR_v1c01100</name>
</gene>
<comment type="subcellular location">
    <subcellularLocation>
        <location evidence="8">Cytoplasm</location>
    </subcellularLocation>
</comment>
<accession>A0A2S5RGY5</accession>
<dbReference type="NCBIfam" id="TIGR00233">
    <property type="entry name" value="trpS"/>
    <property type="match status" value="1"/>
</dbReference>
<feature type="short sequence motif" description="'HIGH' region" evidence="8">
    <location>
        <begin position="10"/>
        <end position="18"/>
    </location>
</feature>
<dbReference type="Gene3D" id="3.40.50.620">
    <property type="entry name" value="HUPs"/>
    <property type="match status" value="1"/>
</dbReference>
<dbReference type="GO" id="GO:0006436">
    <property type="term" value="P:tryptophanyl-tRNA aminoacylation"/>
    <property type="evidence" value="ECO:0007669"/>
    <property type="project" value="UniProtKB-UniRule"/>
</dbReference>
<dbReference type="RefSeq" id="WP_104207702.1">
    <property type="nucleotide sequence ID" value="NZ_PHNF01000001.1"/>
</dbReference>
<dbReference type="PANTHER" id="PTHR43766:SF1">
    <property type="entry name" value="TRYPTOPHAN--TRNA LIGASE, MITOCHONDRIAL"/>
    <property type="match status" value="1"/>
</dbReference>
<keyword evidence="6 8" id="KW-0030">Aminoacyl-tRNA synthetase</keyword>
<name>A0A2S5RGY5_9MOLU</name>
<dbReference type="GO" id="GO:0004830">
    <property type="term" value="F:tryptophan-tRNA ligase activity"/>
    <property type="evidence" value="ECO:0007669"/>
    <property type="project" value="UniProtKB-UniRule"/>
</dbReference>
<feature type="binding site" evidence="8">
    <location>
        <begin position="147"/>
        <end position="149"/>
    </location>
    <ligand>
        <name>ATP</name>
        <dbReference type="ChEBI" id="CHEBI:30616"/>
    </ligand>
</feature>
<feature type="binding site" evidence="8">
    <location>
        <position position="135"/>
    </location>
    <ligand>
        <name>L-tryptophan</name>
        <dbReference type="ChEBI" id="CHEBI:57912"/>
    </ligand>
</feature>
<feature type="binding site" evidence="8">
    <location>
        <position position="186"/>
    </location>
    <ligand>
        <name>ATP</name>
        <dbReference type="ChEBI" id="CHEBI:30616"/>
    </ligand>
</feature>
<dbReference type="InterPro" id="IPR002305">
    <property type="entry name" value="aa-tRNA-synth_Ic"/>
</dbReference>
<dbReference type="AlphaFoldDB" id="A0A2S5RGY5"/>
<protein>
    <recommendedName>
        <fullName evidence="8">Tryptophan--tRNA ligase</fullName>
        <ecNumber evidence="8">6.1.1.2</ecNumber>
    </recommendedName>
    <alternativeName>
        <fullName evidence="8">Tryptophanyl-tRNA synthetase</fullName>
        <shortName evidence="8">TrpRS</shortName>
    </alternativeName>
</protein>
<evidence type="ECO:0000256" key="2">
    <source>
        <dbReference type="ARBA" id="ARBA00022598"/>
    </source>
</evidence>
<evidence type="ECO:0000256" key="5">
    <source>
        <dbReference type="ARBA" id="ARBA00022917"/>
    </source>
</evidence>
<evidence type="ECO:0000256" key="3">
    <source>
        <dbReference type="ARBA" id="ARBA00022741"/>
    </source>
</evidence>
<comment type="caution">
    <text evidence="10">The sequence shown here is derived from an EMBL/GenBank/DDBJ whole genome shotgun (WGS) entry which is preliminary data.</text>
</comment>
<proteinExistence type="inferred from homology"/>
<comment type="similarity">
    <text evidence="1 8 9">Belongs to the class-I aminoacyl-tRNA synthetase family.</text>
</comment>
<keyword evidence="4 8" id="KW-0067">ATP-binding</keyword>
<keyword evidence="2 8" id="KW-0436">Ligase</keyword>
<dbReference type="InterPro" id="IPR050203">
    <property type="entry name" value="Trp-tRNA_synthetase"/>
</dbReference>
<feature type="short sequence motif" description="'KMSKS' region" evidence="8">
    <location>
        <begin position="195"/>
        <end position="199"/>
    </location>
</feature>
<dbReference type="CDD" id="cd00806">
    <property type="entry name" value="TrpRS_core"/>
    <property type="match status" value="1"/>
</dbReference>
<evidence type="ECO:0000313" key="10">
    <source>
        <dbReference type="EMBL" id="PPE06482.1"/>
    </source>
</evidence>
<comment type="catalytic activity">
    <reaction evidence="7 8">
        <text>tRNA(Trp) + L-tryptophan + ATP = L-tryptophyl-tRNA(Trp) + AMP + diphosphate + H(+)</text>
        <dbReference type="Rhea" id="RHEA:24080"/>
        <dbReference type="Rhea" id="RHEA-COMP:9671"/>
        <dbReference type="Rhea" id="RHEA-COMP:9705"/>
        <dbReference type="ChEBI" id="CHEBI:15378"/>
        <dbReference type="ChEBI" id="CHEBI:30616"/>
        <dbReference type="ChEBI" id="CHEBI:33019"/>
        <dbReference type="ChEBI" id="CHEBI:57912"/>
        <dbReference type="ChEBI" id="CHEBI:78442"/>
        <dbReference type="ChEBI" id="CHEBI:78535"/>
        <dbReference type="ChEBI" id="CHEBI:456215"/>
        <dbReference type="EC" id="6.1.1.2"/>
    </reaction>
</comment>
<dbReference type="FunFam" id="1.10.240.10:FF:000002">
    <property type="entry name" value="Tryptophan--tRNA ligase"/>
    <property type="match status" value="1"/>
</dbReference>
<reference evidence="10 11" key="1">
    <citation type="submission" date="2017-11" db="EMBL/GenBank/DDBJ databases">
        <title>Genome sequence of Mesoplasma corruscae ELCA-2 (ATCC 49579).</title>
        <authorList>
            <person name="Lo W.-S."/>
            <person name="Kuo C.-H."/>
        </authorList>
    </citation>
    <scope>NUCLEOTIDE SEQUENCE [LARGE SCALE GENOMIC DNA]</scope>
    <source>
        <strain evidence="10 11">ELCA-2</strain>
    </source>
</reference>
<dbReference type="GO" id="GO:0005524">
    <property type="term" value="F:ATP binding"/>
    <property type="evidence" value="ECO:0007669"/>
    <property type="project" value="UniProtKB-UniRule"/>
</dbReference>
<dbReference type="EC" id="6.1.1.2" evidence="8"/>
<dbReference type="InterPro" id="IPR002306">
    <property type="entry name" value="Trp-tRNA-ligase"/>
</dbReference>
<organism evidence="10 11">
    <name type="scientific">Mesoplasma corruscae</name>
    <dbReference type="NCBI Taxonomy" id="216874"/>
    <lineage>
        <taxon>Bacteria</taxon>
        <taxon>Bacillati</taxon>
        <taxon>Mycoplasmatota</taxon>
        <taxon>Mollicutes</taxon>
        <taxon>Entomoplasmatales</taxon>
        <taxon>Entomoplasmataceae</taxon>
        <taxon>Mesoplasma</taxon>
    </lineage>
</organism>
<keyword evidence="5 8" id="KW-0648">Protein biosynthesis</keyword>
<comment type="subunit">
    <text evidence="8">Homodimer.</text>
</comment>
<dbReference type="Pfam" id="PF00579">
    <property type="entry name" value="tRNA-synt_1b"/>
    <property type="match status" value="1"/>
</dbReference>
<dbReference type="SUPFAM" id="SSF52374">
    <property type="entry name" value="Nucleotidylyl transferase"/>
    <property type="match status" value="1"/>
</dbReference>
<feature type="binding site" evidence="8">
    <location>
        <begin position="9"/>
        <end position="11"/>
    </location>
    <ligand>
        <name>ATP</name>
        <dbReference type="ChEBI" id="CHEBI:30616"/>
    </ligand>
</feature>
<evidence type="ECO:0000256" key="4">
    <source>
        <dbReference type="ARBA" id="ARBA00022840"/>
    </source>
</evidence>
<feature type="binding site" evidence="8">
    <location>
        <begin position="195"/>
        <end position="199"/>
    </location>
    <ligand>
        <name>ATP</name>
        <dbReference type="ChEBI" id="CHEBI:30616"/>
    </ligand>
</feature>
<dbReference type="HAMAP" id="MF_00140_B">
    <property type="entry name" value="Trp_tRNA_synth_B"/>
    <property type="match status" value="1"/>
</dbReference>
<dbReference type="PANTHER" id="PTHR43766">
    <property type="entry name" value="TRYPTOPHAN--TRNA LIGASE, MITOCHONDRIAL"/>
    <property type="match status" value="1"/>
</dbReference>
<evidence type="ECO:0000256" key="7">
    <source>
        <dbReference type="ARBA" id="ARBA00049929"/>
    </source>
</evidence>
<evidence type="ECO:0000256" key="1">
    <source>
        <dbReference type="ARBA" id="ARBA00005594"/>
    </source>
</evidence>